<dbReference type="PANTHER" id="PTHR23115">
    <property type="entry name" value="TRANSLATION FACTOR"/>
    <property type="match status" value="1"/>
</dbReference>
<dbReference type="CDD" id="cd04166">
    <property type="entry name" value="CysN_ATPS"/>
    <property type="match status" value="1"/>
</dbReference>
<dbReference type="InterPro" id="IPR009001">
    <property type="entry name" value="Transl_elong_EF1A/Init_IF2_C"/>
</dbReference>
<feature type="binding site" evidence="6">
    <location>
        <begin position="31"/>
        <end position="38"/>
    </location>
    <ligand>
        <name>GTP</name>
        <dbReference type="ChEBI" id="CHEBI:37565"/>
    </ligand>
</feature>
<comment type="catalytic activity">
    <reaction evidence="6">
        <text>sulfate + ATP + H(+) = adenosine 5'-phosphosulfate + diphosphate</text>
        <dbReference type="Rhea" id="RHEA:18133"/>
        <dbReference type="ChEBI" id="CHEBI:15378"/>
        <dbReference type="ChEBI" id="CHEBI:16189"/>
        <dbReference type="ChEBI" id="CHEBI:30616"/>
        <dbReference type="ChEBI" id="CHEBI:33019"/>
        <dbReference type="ChEBI" id="CHEBI:58243"/>
        <dbReference type="EC" id="2.7.7.4"/>
    </reaction>
</comment>
<evidence type="ECO:0000256" key="5">
    <source>
        <dbReference type="ARBA" id="ARBA00023134"/>
    </source>
</evidence>
<dbReference type="InterPro" id="IPR044138">
    <property type="entry name" value="CysN_II"/>
</dbReference>
<keyword evidence="9" id="KW-1185">Reference proteome</keyword>
<organism evidence="8 9">
    <name type="scientific">Geomonas anaerohicana</name>
    <dbReference type="NCBI Taxonomy" id="2798583"/>
    <lineage>
        <taxon>Bacteria</taxon>
        <taxon>Pseudomonadati</taxon>
        <taxon>Thermodesulfobacteriota</taxon>
        <taxon>Desulfuromonadia</taxon>
        <taxon>Geobacterales</taxon>
        <taxon>Geobacteraceae</taxon>
        <taxon>Geomonas</taxon>
    </lineage>
</organism>
<comment type="caution">
    <text evidence="8">The sequence shown here is derived from an EMBL/GenBank/DDBJ whole genome shotgun (WGS) entry which is preliminary data.</text>
</comment>
<evidence type="ECO:0000259" key="7">
    <source>
        <dbReference type="PROSITE" id="PS51722"/>
    </source>
</evidence>
<keyword evidence="4 6" id="KW-0067">ATP-binding</keyword>
<keyword evidence="5 6" id="KW-0342">GTP-binding</keyword>
<dbReference type="Pfam" id="PF22594">
    <property type="entry name" value="GTP-eEF1A_C"/>
    <property type="match status" value="1"/>
</dbReference>
<protein>
    <recommendedName>
        <fullName evidence="6">Sulfate adenylyltransferase subunit 1</fullName>
        <ecNumber evidence="6">2.7.7.4</ecNumber>
    </recommendedName>
    <alternativeName>
        <fullName evidence="6">ATP-sulfurylase large subunit</fullName>
    </alternativeName>
    <alternativeName>
        <fullName evidence="6">Sulfate adenylate transferase</fullName>
        <shortName evidence="6">SAT</shortName>
    </alternativeName>
</protein>
<dbReference type="NCBIfam" id="TIGR02034">
    <property type="entry name" value="CysN"/>
    <property type="match status" value="1"/>
</dbReference>
<reference evidence="8 9" key="1">
    <citation type="submission" date="2020-12" db="EMBL/GenBank/DDBJ databases">
        <title>Geomonas sp. Red421, isolated from paddy soil.</title>
        <authorList>
            <person name="Xu Z."/>
            <person name="Zhang Z."/>
            <person name="Masuda Y."/>
            <person name="Itoh H."/>
            <person name="Senoo K."/>
        </authorList>
    </citation>
    <scope>NUCLEOTIDE SEQUENCE [LARGE SCALE GENOMIC DNA]</scope>
    <source>
        <strain evidence="8 9">Red421</strain>
    </source>
</reference>
<dbReference type="InterPro" id="IPR041757">
    <property type="entry name" value="CysN_GTP-bd"/>
</dbReference>
<comment type="pathway">
    <text evidence="6">Sulfur metabolism; hydrogen sulfide biosynthesis; sulfite from sulfate: step 1/3.</text>
</comment>
<dbReference type="InterPro" id="IPR044139">
    <property type="entry name" value="CysN_NoDQ_III"/>
</dbReference>
<dbReference type="InterPro" id="IPR011779">
    <property type="entry name" value="SO4_adenylTrfase_lsu"/>
</dbReference>
<dbReference type="Proteomes" id="UP000614714">
    <property type="component" value="Unassembled WGS sequence"/>
</dbReference>
<dbReference type="Gene3D" id="3.40.50.300">
    <property type="entry name" value="P-loop containing nucleotide triphosphate hydrolases"/>
    <property type="match status" value="1"/>
</dbReference>
<name>A0ABS0YCL6_9BACT</name>
<sequence>MAHQSELIEKDILAYLKSQEEKSLLRFITCGSVDDGKSTLIGRLLWDSKMVFEDQLAALEADSKKVGTQGGAIDYALLLDGLQAEREQGITIDVAYRFFSTDRRKFIVADTPGHEQYTRNMVTGASTAKVAVILVDARKGLLTQTRRHSFLVSLVGIKHIVLAINKMDLIGYDEEKFRAIEADYREFAAPLGFTSITALPISALNGDNIIEKSSETPWYQGPPLMHFLETVQVEDDRDRQPFRLPVQWVNRPNLDFRGFCGTVASGTVRPGDEIRVASSGQISKVARIVTFNGDLDEAVAGQAVTLTLEDEIDISRGDMLTRPEAPPLYTRHPEAHLVWMHDEPLQPGQLYLVKTATGVTPGRVTAVQYAVDVNTLEQKQVSTLGLNEIGLARIELDRPVSFDPYGANRDTGSFILIDRFTNATVAAGMVLNAPDESQRAHLSAGESNPWAPRHITLDAVAATNLNVVDLTEEKGLFILELAQSIHDYLGKGNRILIRLRDLSQLEPVAQLAYEHELAFEFDRNGDGVSILLFKRGSTPLKGYGDDGTGI</sequence>
<dbReference type="GO" id="GO:0004781">
    <property type="term" value="F:sulfate adenylyltransferase (ATP) activity"/>
    <property type="evidence" value="ECO:0007669"/>
    <property type="project" value="UniProtKB-EC"/>
</dbReference>
<comment type="similarity">
    <text evidence="6">Belongs to the TRAFAC class translation factor GTPase superfamily. Classic translation factor GTPase family. CysN/NodQ subfamily.</text>
</comment>
<keyword evidence="3 6" id="KW-0547">Nucleotide-binding</keyword>
<comment type="subunit">
    <text evidence="6">Heterodimer composed of CysD, the smaller subunit, and CysN.</text>
</comment>
<dbReference type="InterPro" id="IPR050100">
    <property type="entry name" value="TRAFAC_GTPase_members"/>
</dbReference>
<dbReference type="HAMAP" id="MF_00062">
    <property type="entry name" value="Sulf_adenylyltr_sub1"/>
    <property type="match status" value="1"/>
</dbReference>
<dbReference type="EC" id="2.7.7.4" evidence="6"/>
<dbReference type="SUPFAM" id="SSF52540">
    <property type="entry name" value="P-loop containing nucleoside triphosphate hydrolases"/>
    <property type="match status" value="1"/>
</dbReference>
<dbReference type="InterPro" id="IPR009000">
    <property type="entry name" value="Transl_B-barrel_sf"/>
</dbReference>
<evidence type="ECO:0000256" key="2">
    <source>
        <dbReference type="ARBA" id="ARBA00022695"/>
    </source>
</evidence>
<gene>
    <name evidence="6 8" type="primary">cysN</name>
    <name evidence="8" type="ORF">JFN91_07480</name>
</gene>
<keyword evidence="1 6" id="KW-0808">Transferase</keyword>
<dbReference type="InterPro" id="IPR031157">
    <property type="entry name" value="G_TR_CS"/>
</dbReference>
<dbReference type="PROSITE" id="PS51722">
    <property type="entry name" value="G_TR_2"/>
    <property type="match status" value="1"/>
</dbReference>
<keyword evidence="2 6" id="KW-0548">Nucleotidyltransferase</keyword>
<dbReference type="PROSITE" id="PS00301">
    <property type="entry name" value="G_TR_1"/>
    <property type="match status" value="1"/>
</dbReference>
<dbReference type="InterPro" id="IPR027417">
    <property type="entry name" value="P-loop_NTPase"/>
</dbReference>
<comment type="function">
    <text evidence="6">With CysD forms the ATP sulfurylase (ATPS) that catalyzes the adenylation of sulfate producing adenosine 5'-phosphosulfate (APS) and diphosphate, the first enzymatic step in sulfur assimilation pathway. APS synthesis involves the formation of a high-energy phosphoric-sulfuric acid anhydride bond driven by GTP hydrolysis by CysN coupled to ATP hydrolysis by CysD.</text>
</comment>
<feature type="binding site" evidence="6">
    <location>
        <begin position="165"/>
        <end position="168"/>
    </location>
    <ligand>
        <name>GTP</name>
        <dbReference type="ChEBI" id="CHEBI:37565"/>
    </ligand>
</feature>
<dbReference type="CDD" id="cd04095">
    <property type="entry name" value="CysN_NoDQ_III"/>
    <property type="match status" value="1"/>
</dbReference>
<evidence type="ECO:0000256" key="6">
    <source>
        <dbReference type="HAMAP-Rule" id="MF_00062"/>
    </source>
</evidence>
<feature type="binding site" evidence="6">
    <location>
        <begin position="110"/>
        <end position="114"/>
    </location>
    <ligand>
        <name>GTP</name>
        <dbReference type="ChEBI" id="CHEBI:37565"/>
    </ligand>
</feature>
<dbReference type="Pfam" id="PF00009">
    <property type="entry name" value="GTP_EFTU"/>
    <property type="match status" value="1"/>
</dbReference>
<proteinExistence type="inferred from homology"/>
<dbReference type="NCBIfam" id="NF003478">
    <property type="entry name" value="PRK05124.1"/>
    <property type="match status" value="1"/>
</dbReference>
<dbReference type="InterPro" id="IPR004161">
    <property type="entry name" value="EFTu-like_2"/>
</dbReference>
<dbReference type="InterPro" id="IPR000795">
    <property type="entry name" value="T_Tr_GTP-bd_dom"/>
</dbReference>
<dbReference type="InterPro" id="IPR054696">
    <property type="entry name" value="GTP-eEF1A_C"/>
</dbReference>
<evidence type="ECO:0000256" key="4">
    <source>
        <dbReference type="ARBA" id="ARBA00022840"/>
    </source>
</evidence>
<dbReference type="PRINTS" id="PR00315">
    <property type="entry name" value="ELONGATNFCT"/>
</dbReference>
<evidence type="ECO:0000256" key="3">
    <source>
        <dbReference type="ARBA" id="ARBA00022741"/>
    </source>
</evidence>
<accession>A0ABS0YCL6</accession>
<dbReference type="EMBL" id="JAEMHL010000003">
    <property type="protein sequence ID" value="MBJ6750053.1"/>
    <property type="molecule type" value="Genomic_DNA"/>
</dbReference>
<dbReference type="SUPFAM" id="SSF50465">
    <property type="entry name" value="EF-Tu/eEF-1alpha/eIF2-gamma C-terminal domain"/>
    <property type="match status" value="1"/>
</dbReference>
<dbReference type="NCBIfam" id="NF004035">
    <property type="entry name" value="PRK05506.1"/>
    <property type="match status" value="1"/>
</dbReference>
<evidence type="ECO:0000313" key="9">
    <source>
        <dbReference type="Proteomes" id="UP000614714"/>
    </source>
</evidence>
<dbReference type="Gene3D" id="2.40.30.10">
    <property type="entry name" value="Translation factors"/>
    <property type="match status" value="2"/>
</dbReference>
<dbReference type="CDD" id="cd03695">
    <property type="entry name" value="CysN_NodQ_II"/>
    <property type="match status" value="1"/>
</dbReference>
<evidence type="ECO:0000313" key="8">
    <source>
        <dbReference type="EMBL" id="MBJ6750053.1"/>
    </source>
</evidence>
<dbReference type="Pfam" id="PF03144">
    <property type="entry name" value="GTP_EFTU_D2"/>
    <property type="match status" value="1"/>
</dbReference>
<dbReference type="RefSeq" id="WP_199388585.1">
    <property type="nucleotide sequence ID" value="NZ_JAEMHL010000003.1"/>
</dbReference>
<dbReference type="SUPFAM" id="SSF50447">
    <property type="entry name" value="Translation proteins"/>
    <property type="match status" value="1"/>
</dbReference>
<evidence type="ECO:0000256" key="1">
    <source>
        <dbReference type="ARBA" id="ARBA00022679"/>
    </source>
</evidence>
<feature type="domain" description="Tr-type G" evidence="7">
    <location>
        <begin position="22"/>
        <end position="236"/>
    </location>
</feature>